<evidence type="ECO:0000256" key="2">
    <source>
        <dbReference type="ARBA" id="ARBA00022729"/>
    </source>
</evidence>
<dbReference type="InterPro" id="IPR002937">
    <property type="entry name" value="Amino_oxidase"/>
</dbReference>
<dbReference type="SUPFAM" id="SSF51905">
    <property type="entry name" value="FAD/NAD(P)-binding domain"/>
    <property type="match status" value="1"/>
</dbReference>
<gene>
    <name evidence="7" type="ORF">Q5H93_13835</name>
</gene>
<feature type="domain" description="Amine oxidase" evidence="6">
    <location>
        <begin position="13"/>
        <end position="506"/>
    </location>
</feature>
<proteinExistence type="predicted"/>
<evidence type="ECO:0000256" key="1">
    <source>
        <dbReference type="ARBA" id="ARBA00022630"/>
    </source>
</evidence>
<keyword evidence="4" id="KW-0521">NADP</keyword>
<protein>
    <submittedName>
        <fullName evidence="7">NAD(P)/FAD-dependent oxidoreductase</fullName>
    </submittedName>
</protein>
<keyword evidence="2" id="KW-0732">Signal</keyword>
<dbReference type="PANTHER" id="PTHR46091">
    <property type="entry name" value="BLR7054 PROTEIN"/>
    <property type="match status" value="1"/>
</dbReference>
<evidence type="ECO:0000256" key="3">
    <source>
        <dbReference type="ARBA" id="ARBA00022827"/>
    </source>
</evidence>
<evidence type="ECO:0000313" key="7">
    <source>
        <dbReference type="EMBL" id="MDO7875819.1"/>
    </source>
</evidence>
<evidence type="ECO:0000256" key="5">
    <source>
        <dbReference type="ARBA" id="ARBA00023027"/>
    </source>
</evidence>
<dbReference type="EMBL" id="JAUQSY010000008">
    <property type="protein sequence ID" value="MDO7875819.1"/>
    <property type="molecule type" value="Genomic_DNA"/>
</dbReference>
<keyword evidence="3" id="KW-0274">FAD</keyword>
<dbReference type="RefSeq" id="WP_305007144.1">
    <property type="nucleotide sequence ID" value="NZ_JAUQSY010000008.1"/>
</dbReference>
<comment type="caution">
    <text evidence="7">The sequence shown here is derived from an EMBL/GenBank/DDBJ whole genome shotgun (WGS) entry which is preliminary data.</text>
</comment>
<accession>A0ABT9BC37</accession>
<dbReference type="InterPro" id="IPR036188">
    <property type="entry name" value="FAD/NAD-bd_sf"/>
</dbReference>
<name>A0ABT9BC37_9BACT</name>
<reference evidence="7" key="1">
    <citation type="submission" date="2023-07" db="EMBL/GenBank/DDBJ databases">
        <authorList>
            <person name="Kim M.K."/>
        </authorList>
    </citation>
    <scope>NUCLEOTIDE SEQUENCE</scope>
    <source>
        <strain evidence="7">ASUV-10-1</strain>
    </source>
</reference>
<dbReference type="Gene3D" id="3.50.50.60">
    <property type="entry name" value="FAD/NAD(P)-binding domain"/>
    <property type="match status" value="2"/>
</dbReference>
<dbReference type="PANTHER" id="PTHR46091:SF3">
    <property type="entry name" value="AMINE OXIDASE DOMAIN-CONTAINING PROTEIN"/>
    <property type="match status" value="1"/>
</dbReference>
<sequence length="556" mass="61892">MPDFDTIIIGSGMGGLGAALCLARAGQKVLVLEQHDVPGGWCHSFTLGGQRFSPGVHYIGLLDKGAATHELYSALGVANDLVFFRMNPQAYEHCWIGDERINLSANIDELSETLSRRFPQERAGIQKYLQLVQTVNEQLQLIPRMKGFWDNITIPFRTAQLGKYGLFSLRRVIDWHIKDPLLKGILNVQCGDHGMPPAQASFPFHCAVMGHYLRGGFYPSGGGGAIVKAFTTAIKKHGGQIRTSQKVNKILLEKTGKKYRATGVELATGEQLTATQILSNADPAKTFQLVGHEHIGEKLRRKLAQTRYSVTSLMLFLTVDMDARQAGLDSGNIWMLNQPDLDQLFSEMQTEDLLNGDEFPAIFLSCTTIKDPPSFNGRHHNLEVVTFINYEAFKPFATSGDYHTPAYAEFKERLTQKLLNSVEKALPGVREHIVQVELGTPLTNEYYVNATRGNVYGTEKTFWQTGPFAFRNRSEIENLYLCGASILSHGVAGATYSGVQTAATILGCGMRDLLQPDDNQQLRIYEAEDATTWPEWVRAKMQDRQRRFQATTPGAK</sequence>
<keyword evidence="8" id="KW-1185">Reference proteome</keyword>
<dbReference type="Pfam" id="PF01593">
    <property type="entry name" value="Amino_oxidase"/>
    <property type="match status" value="1"/>
</dbReference>
<dbReference type="Proteomes" id="UP001176429">
    <property type="component" value="Unassembled WGS sequence"/>
</dbReference>
<evidence type="ECO:0000256" key="4">
    <source>
        <dbReference type="ARBA" id="ARBA00022857"/>
    </source>
</evidence>
<keyword evidence="5" id="KW-0520">NAD</keyword>
<dbReference type="InterPro" id="IPR052206">
    <property type="entry name" value="Retinol_saturase"/>
</dbReference>
<organism evidence="7 8">
    <name type="scientific">Hymenobacter aranciens</name>
    <dbReference type="NCBI Taxonomy" id="3063996"/>
    <lineage>
        <taxon>Bacteria</taxon>
        <taxon>Pseudomonadati</taxon>
        <taxon>Bacteroidota</taxon>
        <taxon>Cytophagia</taxon>
        <taxon>Cytophagales</taxon>
        <taxon>Hymenobacteraceae</taxon>
        <taxon>Hymenobacter</taxon>
    </lineage>
</organism>
<evidence type="ECO:0000313" key="8">
    <source>
        <dbReference type="Proteomes" id="UP001176429"/>
    </source>
</evidence>
<keyword evidence="1" id="KW-0285">Flavoprotein</keyword>
<evidence type="ECO:0000259" key="6">
    <source>
        <dbReference type="Pfam" id="PF01593"/>
    </source>
</evidence>